<evidence type="ECO:0000313" key="3">
    <source>
        <dbReference type="EMBL" id="MCX5563758.1"/>
    </source>
</evidence>
<dbReference type="Proteomes" id="UP001208074">
    <property type="component" value="Unassembled WGS sequence"/>
</dbReference>
<feature type="domain" description="Transcriptional regulator-like" evidence="2">
    <location>
        <begin position="10"/>
        <end position="61"/>
    </location>
</feature>
<proteinExistence type="predicted"/>
<organism evidence="3 4">
    <name type="scientific">Alcaligenes phenolicus</name>
    <dbReference type="NCBI Taxonomy" id="232846"/>
    <lineage>
        <taxon>Bacteria</taxon>
        <taxon>Pseudomonadati</taxon>
        <taxon>Pseudomonadota</taxon>
        <taxon>Betaproteobacteria</taxon>
        <taxon>Burkholderiales</taxon>
        <taxon>Alcaligenaceae</taxon>
        <taxon>Alcaligenes</taxon>
    </lineage>
</organism>
<dbReference type="InterPro" id="IPR045465">
    <property type="entry name" value="Trans_reg_dom"/>
</dbReference>
<dbReference type="InterPro" id="IPR018754">
    <property type="entry name" value="RovC-like_DNA-bd"/>
</dbReference>
<accession>A0AAW5VS95</accession>
<dbReference type="AlphaFoldDB" id="A0AAW5VS95"/>
<comment type="caution">
    <text evidence="3">The sequence shown here is derived from an EMBL/GenBank/DDBJ whole genome shotgun (WGS) entry which is preliminary data.</text>
</comment>
<reference evidence="3" key="1">
    <citation type="submission" date="2022-11" db="EMBL/GenBank/DDBJ databases">
        <title>Biodiversity and phylogenetic relationships of bacteria.</title>
        <authorList>
            <person name="Machado R.A.R."/>
            <person name="Bhat A."/>
            <person name="Loulou A."/>
            <person name="Kallel S."/>
        </authorList>
    </citation>
    <scope>NUCLEOTIDE SEQUENCE</scope>
    <source>
        <strain evidence="3">DSM 16503</strain>
    </source>
</reference>
<feature type="domain" description="T6SS Transcription factor RovC-like DNA binding" evidence="1">
    <location>
        <begin position="176"/>
        <end position="253"/>
    </location>
</feature>
<evidence type="ECO:0000259" key="1">
    <source>
        <dbReference type="Pfam" id="PF10074"/>
    </source>
</evidence>
<evidence type="ECO:0000259" key="2">
    <source>
        <dbReference type="Pfam" id="PF20109"/>
    </source>
</evidence>
<name>A0AAW5VS95_9BURK</name>
<dbReference type="Pfam" id="PF20109">
    <property type="entry name" value="Trans_reg_dom"/>
    <property type="match status" value="1"/>
</dbReference>
<evidence type="ECO:0000313" key="4">
    <source>
        <dbReference type="Proteomes" id="UP001208074"/>
    </source>
</evidence>
<dbReference type="RefSeq" id="WP_035275556.1">
    <property type="nucleotide sequence ID" value="NZ_JAPKNB010000001.1"/>
</dbReference>
<dbReference type="Pfam" id="PF10074">
    <property type="entry name" value="RovC_DNA-bd"/>
    <property type="match status" value="1"/>
</dbReference>
<dbReference type="EMBL" id="JAPKNB010000001">
    <property type="protein sequence ID" value="MCX5563758.1"/>
    <property type="molecule type" value="Genomic_DNA"/>
</dbReference>
<gene>
    <name evidence="3" type="ORF">OSH02_00090</name>
</gene>
<sequence length="256" mass="29566">MVRTHAACTWRHTAGYLYLLHLDGPALAWEYLRRNPEYQEAYRLRRQRWRRELAGPERWGLMEWEDPGRNAREAFPLWKPELLPVLHISPASDTGGRPCPDIDLWSIPGRKQLRLLDMADGYLALMVQSGSRWLRARIEPMALAAPSCIFWLPVPASARPALLQAQLLPSLPGILPDNRRRPRAYRNETLHLRALQALDGVAAGATQREIAQVIFGQEHVQDGWHADSSLRRQIRHYLSRGNFFMREGYLDLLTLR</sequence>
<protein>
    <submittedName>
        <fullName evidence="3">DUF2285 domain-containing protein</fullName>
    </submittedName>
</protein>